<organism evidence="1 2">
    <name type="scientific">Neolewinella agarilytica</name>
    <dbReference type="NCBI Taxonomy" id="478744"/>
    <lineage>
        <taxon>Bacteria</taxon>
        <taxon>Pseudomonadati</taxon>
        <taxon>Bacteroidota</taxon>
        <taxon>Saprospiria</taxon>
        <taxon>Saprospirales</taxon>
        <taxon>Lewinellaceae</taxon>
        <taxon>Neolewinella</taxon>
    </lineage>
</organism>
<dbReference type="InterPro" id="IPR023214">
    <property type="entry name" value="HAD_sf"/>
</dbReference>
<dbReference type="AlphaFoldDB" id="A0A1H9NMA0"/>
<dbReference type="STRING" id="478744.SAMN05444359_1381"/>
<dbReference type="InParanoid" id="A0A1H9NMA0"/>
<dbReference type="InterPro" id="IPR036412">
    <property type="entry name" value="HAD-like_sf"/>
</dbReference>
<dbReference type="EMBL" id="FOFB01000038">
    <property type="protein sequence ID" value="SER36769.1"/>
    <property type="molecule type" value="Genomic_DNA"/>
</dbReference>
<dbReference type="Proteomes" id="UP000199021">
    <property type="component" value="Unassembled WGS sequence"/>
</dbReference>
<proteinExistence type="predicted"/>
<protein>
    <submittedName>
        <fullName evidence="1">Uncharacterized protein</fullName>
    </submittedName>
</protein>
<dbReference type="SUPFAM" id="SSF56784">
    <property type="entry name" value="HAD-like"/>
    <property type="match status" value="1"/>
</dbReference>
<evidence type="ECO:0000313" key="2">
    <source>
        <dbReference type="Proteomes" id="UP000199021"/>
    </source>
</evidence>
<accession>A0A1H9NMA0</accession>
<dbReference type="Gene3D" id="3.40.50.1000">
    <property type="entry name" value="HAD superfamily/HAD-like"/>
    <property type="match status" value="1"/>
</dbReference>
<evidence type="ECO:0000313" key="1">
    <source>
        <dbReference type="EMBL" id="SER36769.1"/>
    </source>
</evidence>
<reference evidence="2" key="1">
    <citation type="submission" date="2016-10" db="EMBL/GenBank/DDBJ databases">
        <authorList>
            <person name="Varghese N."/>
            <person name="Submissions S."/>
        </authorList>
    </citation>
    <scope>NUCLEOTIDE SEQUENCE [LARGE SCALE GENOMIC DNA]</scope>
    <source>
        <strain evidence="2">DSM 24740</strain>
    </source>
</reference>
<keyword evidence="2" id="KW-1185">Reference proteome</keyword>
<sequence>MFRLQDVCVYVQEDLSSYIRTASLDRSPGIEATFRWLNKKGVEVALISDLDPATTTVLLQRLNWSIGKGELVQAVIYDLFESVNPFARAMEQRGIMQGDSVLTLADTPRLLKMAQDCKIYFNLGTTSGSNSYQVLRNAPHLALLDQPVQLANFLLTYQQNTWTNPDFPSESLDGEDFLLH</sequence>
<gene>
    <name evidence="1" type="ORF">SAMN05444359_1381</name>
</gene>
<name>A0A1H9NMA0_9BACT</name>